<dbReference type="InterPro" id="IPR036887">
    <property type="entry name" value="HTH_APSES_sf"/>
</dbReference>
<evidence type="ECO:0000256" key="1">
    <source>
        <dbReference type="ARBA" id="ARBA00022737"/>
    </source>
</evidence>
<dbReference type="Pfam" id="PF08238">
    <property type="entry name" value="Sel1"/>
    <property type="match status" value="7"/>
</dbReference>
<dbReference type="PROSITE" id="PS50222">
    <property type="entry name" value="EF_HAND_2"/>
    <property type="match status" value="4"/>
</dbReference>
<proteinExistence type="predicted"/>
<dbReference type="InterPro" id="IPR006597">
    <property type="entry name" value="Sel1-like"/>
</dbReference>
<feature type="domain" description="EF-hand" evidence="4">
    <location>
        <begin position="1232"/>
        <end position="1267"/>
    </location>
</feature>
<feature type="domain" description="EF-hand" evidence="4">
    <location>
        <begin position="1305"/>
        <end position="1340"/>
    </location>
</feature>
<protein>
    <recommendedName>
        <fullName evidence="8">Calmodulin</fullName>
    </recommendedName>
</protein>
<evidence type="ECO:0000313" key="7">
    <source>
        <dbReference type="Proteomes" id="UP001216638"/>
    </source>
</evidence>
<reference evidence="6" key="1">
    <citation type="submission" date="2023-03" db="EMBL/GenBank/DDBJ databases">
        <title>Mating type loci evolution in Malassezia.</title>
        <authorList>
            <person name="Coelho M.A."/>
        </authorList>
    </citation>
    <scope>NUCLEOTIDE SEQUENCE</scope>
    <source>
        <strain evidence="6">CBS 14135</strain>
    </source>
</reference>
<dbReference type="SUPFAM" id="SSF47473">
    <property type="entry name" value="EF-hand"/>
    <property type="match status" value="1"/>
</dbReference>
<dbReference type="InterPro" id="IPR018247">
    <property type="entry name" value="EF_Hand_1_Ca_BS"/>
</dbReference>
<feature type="compositionally biased region" description="Low complexity" evidence="3">
    <location>
        <begin position="313"/>
        <end position="329"/>
    </location>
</feature>
<dbReference type="SMART" id="SM00671">
    <property type="entry name" value="SEL1"/>
    <property type="match status" value="7"/>
</dbReference>
<keyword evidence="2" id="KW-0106">Calcium</keyword>
<dbReference type="InterPro" id="IPR003163">
    <property type="entry name" value="Tscrpt_reg_HTH_APSES-type"/>
</dbReference>
<dbReference type="GO" id="GO:0005509">
    <property type="term" value="F:calcium ion binding"/>
    <property type="evidence" value="ECO:0007669"/>
    <property type="project" value="InterPro"/>
</dbReference>
<dbReference type="CDD" id="cd00051">
    <property type="entry name" value="EFh"/>
    <property type="match status" value="2"/>
</dbReference>
<dbReference type="InterPro" id="IPR002048">
    <property type="entry name" value="EF_hand_dom"/>
</dbReference>
<feature type="domain" description="EF-hand" evidence="4">
    <location>
        <begin position="1269"/>
        <end position="1304"/>
    </location>
</feature>
<evidence type="ECO:0000259" key="4">
    <source>
        <dbReference type="PROSITE" id="PS50222"/>
    </source>
</evidence>
<feature type="compositionally biased region" description="Low complexity" evidence="3">
    <location>
        <begin position="51"/>
        <end position="99"/>
    </location>
</feature>
<name>A0AAF0DTS0_9BASI</name>
<dbReference type="GO" id="GO:0003677">
    <property type="term" value="F:DNA binding"/>
    <property type="evidence" value="ECO:0007669"/>
    <property type="project" value="InterPro"/>
</dbReference>
<dbReference type="Proteomes" id="UP001216638">
    <property type="component" value="Chromosome 2"/>
</dbReference>
<dbReference type="InterPro" id="IPR011992">
    <property type="entry name" value="EF-hand-dom_pair"/>
</dbReference>
<gene>
    <name evidence="6" type="ORF">MBRA1_001934</name>
</gene>
<feature type="compositionally biased region" description="Basic residues" evidence="3">
    <location>
        <begin position="351"/>
        <end position="361"/>
    </location>
</feature>
<dbReference type="PANTHER" id="PTHR46430:SF3">
    <property type="entry name" value="ACTIVATOR OF C KINASE PROTEIN 1"/>
    <property type="match status" value="1"/>
</dbReference>
<evidence type="ECO:0000313" key="6">
    <source>
        <dbReference type="EMBL" id="WFC95287.1"/>
    </source>
</evidence>
<dbReference type="InterPro" id="IPR051726">
    <property type="entry name" value="Chitin_Synth_Reg"/>
</dbReference>
<dbReference type="PROSITE" id="PS00018">
    <property type="entry name" value="EF_HAND_1"/>
    <property type="match status" value="4"/>
</dbReference>
<feature type="region of interest" description="Disordered" evidence="3">
    <location>
        <begin position="400"/>
        <end position="423"/>
    </location>
</feature>
<feature type="compositionally biased region" description="Polar residues" evidence="3">
    <location>
        <begin position="682"/>
        <end position="701"/>
    </location>
</feature>
<feature type="region of interest" description="Disordered" evidence="3">
    <location>
        <begin position="644"/>
        <end position="706"/>
    </location>
</feature>
<dbReference type="Pfam" id="PF13499">
    <property type="entry name" value="EF-hand_7"/>
    <property type="match status" value="2"/>
</dbReference>
<feature type="compositionally biased region" description="Low complexity" evidence="3">
    <location>
        <begin position="19"/>
        <end position="38"/>
    </location>
</feature>
<feature type="region of interest" description="Disordered" evidence="3">
    <location>
        <begin position="561"/>
        <end position="595"/>
    </location>
</feature>
<keyword evidence="1" id="KW-0677">Repeat</keyword>
<accession>A0AAF0DTS0</accession>
<dbReference type="SUPFAM" id="SSF81901">
    <property type="entry name" value="HCP-like"/>
    <property type="match status" value="1"/>
</dbReference>
<dbReference type="Gene3D" id="1.10.238.10">
    <property type="entry name" value="EF-hand"/>
    <property type="match status" value="3"/>
</dbReference>
<dbReference type="SUPFAM" id="SSF54616">
    <property type="entry name" value="DNA-binding domain of Mlu1-box binding protein MBP1"/>
    <property type="match status" value="1"/>
</dbReference>
<evidence type="ECO:0008006" key="8">
    <source>
        <dbReference type="Google" id="ProtNLM"/>
    </source>
</evidence>
<sequence>MPPPRRSTPRKSRAENAESATSSPAKSAAASPLSTPADTPRRAARGRRATAKAAAAADTPKTQSSTPSRSRSSRTTKAAAAAAAAAEEAVPEVPASPAPKTAPLSERVHALPTRSNPRLAEVKSRQVKLQVIRREDKEIIIGRIKLPTVNGAEHGFLLKRFDTNAIAGSSMFRLAFPYADGEEESAEMAYLESRFDTNVANGGTLAPATPRRGRKPDPNNAKSSSGGVLPPGSTGVRLQGVWIPCEQAAPIAEDYGLLELAQPLLDATAVLLPNDDVPLLNPDAETLALAAESERVPLSTPQRHTKRARTTESVAADAASAALASPSSSTPMQAAQQLLGTSAPETPTSPSKRRAAPRRTRAAMAAAAAASEPGLQTPMTPAQIDAQIRAAKELAADIAADSDKTGSTTTRAKRRAEEEADGEVVVAPQTQTATRAVRRHVPHGGPLVRAAGALTAAGALGVGAAAWYAGTLNLATAVPAALQQLQRTDYSSALQHLQHIDYSSALHTLQQNIQKKAPSPPPPIPVSTDLREAEGAINKINRMQRAQAPKHVWHKCEDEDAGGIWSTDTESSESESKSGQIPTRLSLSHAEVMTNKQMRRRLRAMRKMGYRQTGPNGEQSESSNSFNPHLLRQSVAHGLKYASKMQRTQRAMERYTPASQGESSETEERLLPPDAVPESFVPSRQSSPGISDAPSGSTSAPENKLPHVWRRRQRRAWNNAPSAMDMAQLDEEDECGRMCPDVTRVQDTKPMVQGDTSKAQLFPKGYKTELVYDMLHENQRGIVWFGIAKQFSSQMLLFWDPSPWTDATGANTALDITTMQLPDPTWEWVHPSWLVDMTCDTDEDGWQYSGSFTGLQIWKRPIHFSNSRGLNHWLHKLYLFAQRRDKKSNERREQREAHPQEGFEHIPAQIELIPLSDTESLAPNEEKRTDNNVVITSDMQTNIDGCEGARNTKEPVELPVHNDPEDDRAVQELRHMHQVYKTKHILHMLMPFLFLPSQQVQEILRNKNEVPVYKSEAWRHQVAMIMDQELRVQNPFITYPAVCKWLEREELAELTENLHAQESNYRNLCNARAPASCVLPGAPRQDEAFDTLLPPRVDPAVALCATGEPSLVREAVVERNFTMAIDTMKLCRVDRLKLDLWFVWLGVRSTRDLVAGGEREMGGPIAAVQHEWNRRAQRVHAYVQAPSVFSVAHLHEVSEEFKEAFSLFDKDGDGSITTKELGTVMRSLGQNPTEAELQDMVNEIDADGDGTIDFPEFLTMMARKMKDTDSEEEIKEAFKVFDKDGNGFISAAELRHVMTNLGEKLSDQEVEEMIREADTDGDGQINYDEFVRPSVPYTKEFVDEYRKRMKNDPDPEAQFAFAMYLIDAAKRVADPRDSAKQARKYRDALLADSLRLIKRLATNGMGPGKPPFADAQFFLANCFGNGSLGLPVDHTKAYHLYVQASKQNHPAATYRTAVCNEVGAGTKRNYARGLLFYRKAASLGDTAGMYKLGLILLHGQLEQPRNAREAIVWLRRAAGQADEDNPHALHELAMLHENPKSTIAAYNEAYARDLYTQAAQLGYAPSQCKLGEAYARGTLCCPVDARASVSWYTKAANKGDGHAELALSGWYLTGAEGVLQQSDSEAYLWARRAANKGIANAEYAVGHYTEVGIGVSTDIEEAKRWYARAAAQGHARATQRLQELRQHSGRVATRDGDGECIVA</sequence>
<evidence type="ECO:0000256" key="3">
    <source>
        <dbReference type="SAM" id="MobiDB-lite"/>
    </source>
</evidence>
<dbReference type="PANTHER" id="PTHR46430">
    <property type="entry name" value="PROTEIN SKT5-RELATED"/>
    <property type="match status" value="1"/>
</dbReference>
<dbReference type="EMBL" id="CP119952">
    <property type="protein sequence ID" value="WFC95287.1"/>
    <property type="molecule type" value="Genomic_DNA"/>
</dbReference>
<evidence type="ECO:0000259" key="5">
    <source>
        <dbReference type="PROSITE" id="PS51299"/>
    </source>
</evidence>
<feature type="compositionally biased region" description="Polar residues" evidence="3">
    <location>
        <begin position="330"/>
        <end position="350"/>
    </location>
</feature>
<feature type="domain" description="HTH APSES-type" evidence="5">
    <location>
        <begin position="135"/>
        <end position="278"/>
    </location>
</feature>
<dbReference type="SMART" id="SM00054">
    <property type="entry name" value="EFh"/>
    <property type="match status" value="4"/>
</dbReference>
<feature type="region of interest" description="Disordered" evidence="3">
    <location>
        <begin position="291"/>
        <end position="378"/>
    </location>
</feature>
<dbReference type="FunFam" id="1.10.238.10:FF:000003">
    <property type="entry name" value="Calmodulin A"/>
    <property type="match status" value="1"/>
</dbReference>
<evidence type="ECO:0000256" key="2">
    <source>
        <dbReference type="ARBA" id="ARBA00022837"/>
    </source>
</evidence>
<organism evidence="6 7">
    <name type="scientific">Malassezia brasiliensis</name>
    <dbReference type="NCBI Taxonomy" id="1821822"/>
    <lineage>
        <taxon>Eukaryota</taxon>
        <taxon>Fungi</taxon>
        <taxon>Dikarya</taxon>
        <taxon>Basidiomycota</taxon>
        <taxon>Ustilaginomycotina</taxon>
        <taxon>Malasseziomycetes</taxon>
        <taxon>Malasseziales</taxon>
        <taxon>Malasseziaceae</taxon>
        <taxon>Malassezia</taxon>
    </lineage>
</organism>
<feature type="domain" description="EF-hand" evidence="4">
    <location>
        <begin position="1196"/>
        <end position="1231"/>
    </location>
</feature>
<feature type="region of interest" description="Disordered" evidence="3">
    <location>
        <begin position="200"/>
        <end position="232"/>
    </location>
</feature>
<feature type="region of interest" description="Disordered" evidence="3">
    <location>
        <begin position="1"/>
        <end position="106"/>
    </location>
</feature>
<dbReference type="Gene3D" id="1.25.40.10">
    <property type="entry name" value="Tetratricopeptide repeat domain"/>
    <property type="match status" value="2"/>
</dbReference>
<dbReference type="PROSITE" id="PS51299">
    <property type="entry name" value="HTH_APSES"/>
    <property type="match status" value="1"/>
</dbReference>
<dbReference type="InterPro" id="IPR011990">
    <property type="entry name" value="TPR-like_helical_dom_sf"/>
</dbReference>
<keyword evidence="7" id="KW-1185">Reference proteome</keyword>